<dbReference type="InParanoid" id="B4DA06"/>
<dbReference type="AlphaFoldDB" id="B4DA06"/>
<dbReference type="InterPro" id="IPR011051">
    <property type="entry name" value="RmlC_Cupin_sf"/>
</dbReference>
<evidence type="ECO:0000256" key="2">
    <source>
        <dbReference type="ARBA" id="ARBA00023125"/>
    </source>
</evidence>
<name>B4DA06_9BACT</name>
<dbReference type="SMART" id="SM00342">
    <property type="entry name" value="HTH_ARAC"/>
    <property type="match status" value="1"/>
</dbReference>
<dbReference type="SUPFAM" id="SSF51182">
    <property type="entry name" value="RmlC-like cupins"/>
    <property type="match status" value="1"/>
</dbReference>
<feature type="domain" description="HTH araC/xylS-type" evidence="4">
    <location>
        <begin position="182"/>
        <end position="282"/>
    </location>
</feature>
<dbReference type="eggNOG" id="COG4977">
    <property type="taxonomic scope" value="Bacteria"/>
</dbReference>
<dbReference type="Gene3D" id="1.10.10.60">
    <property type="entry name" value="Homeodomain-like"/>
    <property type="match status" value="2"/>
</dbReference>
<keyword evidence="3" id="KW-0804">Transcription</keyword>
<dbReference type="Proteomes" id="UP000005824">
    <property type="component" value="Unassembled WGS sequence"/>
</dbReference>
<dbReference type="Pfam" id="PF12833">
    <property type="entry name" value="HTH_18"/>
    <property type="match status" value="1"/>
</dbReference>
<comment type="caution">
    <text evidence="5">The sequence shown here is derived from an EMBL/GenBank/DDBJ whole genome shotgun (WGS) entry which is preliminary data.</text>
</comment>
<protein>
    <submittedName>
        <fullName evidence="5">Transcriptional regulator, AraC family</fullName>
    </submittedName>
</protein>
<dbReference type="GO" id="GO:0003700">
    <property type="term" value="F:DNA-binding transcription factor activity"/>
    <property type="evidence" value="ECO:0007669"/>
    <property type="project" value="InterPro"/>
</dbReference>
<evidence type="ECO:0000259" key="4">
    <source>
        <dbReference type="PROSITE" id="PS01124"/>
    </source>
</evidence>
<keyword evidence="2" id="KW-0238">DNA-binding</keyword>
<dbReference type="InterPro" id="IPR018060">
    <property type="entry name" value="HTH_AraC"/>
</dbReference>
<dbReference type="InterPro" id="IPR009057">
    <property type="entry name" value="Homeodomain-like_sf"/>
</dbReference>
<evidence type="ECO:0000256" key="3">
    <source>
        <dbReference type="ARBA" id="ARBA00023163"/>
    </source>
</evidence>
<gene>
    <name evidence="5" type="ORF">CfE428DRAFT_5723</name>
</gene>
<organism evidence="5 6">
    <name type="scientific">Chthoniobacter flavus Ellin428</name>
    <dbReference type="NCBI Taxonomy" id="497964"/>
    <lineage>
        <taxon>Bacteria</taxon>
        <taxon>Pseudomonadati</taxon>
        <taxon>Verrucomicrobiota</taxon>
        <taxon>Spartobacteria</taxon>
        <taxon>Chthoniobacterales</taxon>
        <taxon>Chthoniobacteraceae</taxon>
        <taxon>Chthoniobacter</taxon>
    </lineage>
</organism>
<accession>B4DA06</accession>
<evidence type="ECO:0000313" key="5">
    <source>
        <dbReference type="EMBL" id="EDY16760.1"/>
    </source>
</evidence>
<dbReference type="GO" id="GO:0043565">
    <property type="term" value="F:sequence-specific DNA binding"/>
    <property type="evidence" value="ECO:0007669"/>
    <property type="project" value="InterPro"/>
</dbReference>
<dbReference type="InterPro" id="IPR050204">
    <property type="entry name" value="AraC_XylS_family_regulators"/>
</dbReference>
<dbReference type="PANTHER" id="PTHR46796">
    <property type="entry name" value="HTH-TYPE TRANSCRIPTIONAL ACTIVATOR RHAS-RELATED"/>
    <property type="match status" value="1"/>
</dbReference>
<reference evidence="5 6" key="1">
    <citation type="journal article" date="2011" name="J. Bacteriol.">
        <title>Genome sequence of Chthoniobacter flavus Ellin428, an aerobic heterotrophic soil bacterium.</title>
        <authorList>
            <person name="Kant R."/>
            <person name="van Passel M.W."/>
            <person name="Palva A."/>
            <person name="Lucas S."/>
            <person name="Lapidus A."/>
            <person name="Glavina Del Rio T."/>
            <person name="Dalin E."/>
            <person name="Tice H."/>
            <person name="Bruce D."/>
            <person name="Goodwin L."/>
            <person name="Pitluck S."/>
            <person name="Larimer F.W."/>
            <person name="Land M.L."/>
            <person name="Hauser L."/>
            <person name="Sangwan P."/>
            <person name="de Vos W.M."/>
            <person name="Janssen P.H."/>
            <person name="Smidt H."/>
        </authorList>
    </citation>
    <scope>NUCLEOTIDE SEQUENCE [LARGE SCALE GENOMIC DNA]</scope>
    <source>
        <strain evidence="5 6">Ellin428</strain>
    </source>
</reference>
<dbReference type="PROSITE" id="PS01124">
    <property type="entry name" value="HTH_ARAC_FAMILY_2"/>
    <property type="match status" value="1"/>
</dbReference>
<dbReference type="STRING" id="497964.CfE428DRAFT_5723"/>
<dbReference type="SUPFAM" id="SSF46689">
    <property type="entry name" value="Homeodomain-like"/>
    <property type="match status" value="2"/>
</dbReference>
<keyword evidence="6" id="KW-1185">Reference proteome</keyword>
<evidence type="ECO:0000313" key="6">
    <source>
        <dbReference type="Proteomes" id="UP000005824"/>
    </source>
</evidence>
<evidence type="ECO:0000256" key="1">
    <source>
        <dbReference type="ARBA" id="ARBA00023015"/>
    </source>
</evidence>
<dbReference type="FunCoup" id="B4DA06">
    <property type="interactions" value="20"/>
</dbReference>
<dbReference type="EMBL" id="ABVL01000028">
    <property type="protein sequence ID" value="EDY16760.1"/>
    <property type="molecule type" value="Genomic_DNA"/>
</dbReference>
<proteinExistence type="predicted"/>
<keyword evidence="1" id="KW-0805">Transcription regulation</keyword>
<sequence length="287" mass="31777">METYVPAAITVVRRSVGWPGIIAHERRGKSGAVDYPGGIRQHVLYCFLDSLRSDVFLNGQKETVHYKAGDCRFTPAGRPVAFRWIGDVRVLMLGFQPWFFDRVAAELNTPAALPAEINTRKLSARHPVSVLMQQLHQELDATAGAALAAEGLARAIAVQILREFDHIRGAKPAPAAPPLAVLKVVELMRTRIGDSLALEELAEVAGLSPFHFARQFKTATGHPPHDYLIRLRVDRAQELIRQHSREWTMAAIANECGFADQSHMARHFKRVLGVSPGEFAEANPSLR</sequence>